<evidence type="ECO:0000313" key="3">
    <source>
        <dbReference type="Proteomes" id="UP000653797"/>
    </source>
</evidence>
<dbReference type="EMBL" id="JACXAA010000008">
    <property type="protein sequence ID" value="MBD2755427.1"/>
    <property type="molecule type" value="Genomic_DNA"/>
</dbReference>
<dbReference type="PANTHER" id="PTHR33990">
    <property type="entry name" value="PROTEIN YJDN-RELATED"/>
    <property type="match status" value="1"/>
</dbReference>
<dbReference type="Proteomes" id="UP000653797">
    <property type="component" value="Unassembled WGS sequence"/>
</dbReference>
<comment type="caution">
    <text evidence="2">The sequence shown here is derived from an EMBL/GenBank/DDBJ whole genome shotgun (WGS) entry which is preliminary data.</text>
</comment>
<keyword evidence="3" id="KW-1185">Reference proteome</keyword>
<evidence type="ECO:0000313" key="2">
    <source>
        <dbReference type="EMBL" id="MBD2755427.1"/>
    </source>
</evidence>
<dbReference type="RefSeq" id="WP_191041049.1">
    <property type="nucleotide sequence ID" value="NZ_JACXAA010000008.1"/>
</dbReference>
<proteinExistence type="predicted"/>
<dbReference type="Pfam" id="PF06983">
    <property type="entry name" value="3-dmu-9_3-mt"/>
    <property type="match status" value="1"/>
</dbReference>
<feature type="domain" description="PhnB-like" evidence="1">
    <location>
        <begin position="4"/>
        <end position="130"/>
    </location>
</feature>
<evidence type="ECO:0000259" key="1">
    <source>
        <dbReference type="Pfam" id="PF06983"/>
    </source>
</evidence>
<organism evidence="2 3">
    <name type="scientific">Spirosoma validum</name>
    <dbReference type="NCBI Taxonomy" id="2771355"/>
    <lineage>
        <taxon>Bacteria</taxon>
        <taxon>Pseudomonadati</taxon>
        <taxon>Bacteroidota</taxon>
        <taxon>Cytophagia</taxon>
        <taxon>Cytophagales</taxon>
        <taxon>Cytophagaceae</taxon>
        <taxon>Spirosoma</taxon>
    </lineage>
</organism>
<name>A0A927B584_9BACT</name>
<dbReference type="CDD" id="cd06588">
    <property type="entry name" value="PhnB_like"/>
    <property type="match status" value="1"/>
</dbReference>
<reference evidence="2" key="1">
    <citation type="submission" date="2020-09" db="EMBL/GenBank/DDBJ databases">
        <authorList>
            <person name="Kim M.K."/>
        </authorList>
    </citation>
    <scope>NUCLEOTIDE SEQUENCE</scope>
    <source>
        <strain evidence="2">BT704</strain>
    </source>
</reference>
<accession>A0A927B584</accession>
<sequence>MTQINAYLTFDGNCREAMTFYQECLDSELYLQTVGESPVAAQMTAEWQQKILHASLTKGNLVLMGSDMNRTSLIKGNSITLSINCSSEEELTTFFTRLSAGGKIIDPIADMFWGAKFGAFTDKFGINWIVNYDKNQTL</sequence>
<dbReference type="Gene3D" id="3.10.180.10">
    <property type="entry name" value="2,3-Dihydroxybiphenyl 1,2-Dioxygenase, domain 1"/>
    <property type="match status" value="1"/>
</dbReference>
<dbReference type="SUPFAM" id="SSF54593">
    <property type="entry name" value="Glyoxalase/Bleomycin resistance protein/Dihydroxybiphenyl dioxygenase"/>
    <property type="match status" value="1"/>
</dbReference>
<protein>
    <submittedName>
        <fullName evidence="2">VOC family protein</fullName>
    </submittedName>
</protein>
<dbReference type="AlphaFoldDB" id="A0A927B584"/>
<dbReference type="PANTHER" id="PTHR33990:SF1">
    <property type="entry name" value="PROTEIN YJDN"/>
    <property type="match status" value="1"/>
</dbReference>
<dbReference type="InterPro" id="IPR029068">
    <property type="entry name" value="Glyas_Bleomycin-R_OHBP_Dase"/>
</dbReference>
<dbReference type="InterPro" id="IPR028973">
    <property type="entry name" value="PhnB-like"/>
</dbReference>
<gene>
    <name evidence="2" type="ORF">IC230_21170</name>
</gene>